<sequence length="125" mass="13574">MSDRSNNSDSRSGKSPHQLDYRVDSAKRRAFQPSSLFILPSSANGRFTDTPKAEQGPGQNSRDSNVSASTPFMPQSGKVAGMVNHPPHHDQRVDGEPDKDRREDDVAGSSRWIPQAGKPTGNSSL</sequence>
<evidence type="ECO:0000313" key="2">
    <source>
        <dbReference type="EMBL" id="OOQ85889.1"/>
    </source>
</evidence>
<name>A0A1S9RK48_PENBI</name>
<dbReference type="Proteomes" id="UP000190744">
    <property type="component" value="Unassembled WGS sequence"/>
</dbReference>
<comment type="caution">
    <text evidence="2">The sequence shown here is derived from an EMBL/GenBank/DDBJ whole genome shotgun (WGS) entry which is preliminary data.</text>
</comment>
<feature type="region of interest" description="Disordered" evidence="1">
    <location>
        <begin position="1"/>
        <end position="125"/>
    </location>
</feature>
<feature type="compositionally biased region" description="Basic and acidic residues" evidence="1">
    <location>
        <begin position="87"/>
        <end position="105"/>
    </location>
</feature>
<gene>
    <name evidence="2" type="ORF">PEBR_23000</name>
</gene>
<feature type="compositionally biased region" description="Low complexity" evidence="1">
    <location>
        <begin position="1"/>
        <end position="10"/>
    </location>
</feature>
<evidence type="ECO:0000313" key="3">
    <source>
        <dbReference type="Proteomes" id="UP000190744"/>
    </source>
</evidence>
<dbReference type="EMBL" id="LJBN01000158">
    <property type="protein sequence ID" value="OOQ85889.1"/>
    <property type="molecule type" value="Genomic_DNA"/>
</dbReference>
<evidence type="ECO:0000256" key="1">
    <source>
        <dbReference type="SAM" id="MobiDB-lite"/>
    </source>
</evidence>
<accession>A0A1S9RK48</accession>
<protein>
    <submittedName>
        <fullName evidence="2">Uncharacterized protein</fullName>
    </submittedName>
</protein>
<feature type="compositionally biased region" description="Polar residues" evidence="1">
    <location>
        <begin position="57"/>
        <end position="73"/>
    </location>
</feature>
<reference evidence="3" key="1">
    <citation type="submission" date="2015-09" db="EMBL/GenBank/DDBJ databases">
        <authorList>
            <person name="Fill T.P."/>
            <person name="Baretta J.F."/>
            <person name="de Almeida L.G."/>
            <person name="Rocha M."/>
            <person name="de Souza D.H."/>
            <person name="Malavazi I."/>
            <person name="Cerdeira L.T."/>
            <person name="Hong H."/>
            <person name="Samborskyy M."/>
            <person name="de Vasconcelos A.T."/>
            <person name="Leadlay P."/>
            <person name="Rodrigues-Filho E."/>
        </authorList>
    </citation>
    <scope>NUCLEOTIDE SEQUENCE [LARGE SCALE GENOMIC DNA]</scope>
    <source>
        <strain evidence="3">LaBioMMi 136</strain>
    </source>
</reference>
<feature type="compositionally biased region" description="Basic and acidic residues" evidence="1">
    <location>
        <begin position="17"/>
        <end position="27"/>
    </location>
</feature>
<dbReference type="AlphaFoldDB" id="A0A1S9RK48"/>
<organism evidence="2 3">
    <name type="scientific">Penicillium brasilianum</name>
    <dbReference type="NCBI Taxonomy" id="104259"/>
    <lineage>
        <taxon>Eukaryota</taxon>
        <taxon>Fungi</taxon>
        <taxon>Dikarya</taxon>
        <taxon>Ascomycota</taxon>
        <taxon>Pezizomycotina</taxon>
        <taxon>Eurotiomycetes</taxon>
        <taxon>Eurotiomycetidae</taxon>
        <taxon>Eurotiales</taxon>
        <taxon>Aspergillaceae</taxon>
        <taxon>Penicillium</taxon>
    </lineage>
</organism>
<proteinExistence type="predicted"/>